<sequence length="152" mass="16619">MAVEPNTDHSPSNEVEQKYLEEESDEYDSEEEGEFPEGDNQYNIEEEEDEEGDEVESGAHAGSNLTAYLLGPGGNGQNGYIVEGDDEEDEEDEDEDEEYREEASGTADHPIVLESDSNSKSTTAGTKRGAEDLDAEDGKDSEGETATKKTRV</sequence>
<dbReference type="InParanoid" id="A0A0C3AY67"/>
<organism evidence="2 3">
    <name type="scientific">Scleroderma citrinum Foug A</name>
    <dbReference type="NCBI Taxonomy" id="1036808"/>
    <lineage>
        <taxon>Eukaryota</taxon>
        <taxon>Fungi</taxon>
        <taxon>Dikarya</taxon>
        <taxon>Basidiomycota</taxon>
        <taxon>Agaricomycotina</taxon>
        <taxon>Agaricomycetes</taxon>
        <taxon>Agaricomycetidae</taxon>
        <taxon>Boletales</taxon>
        <taxon>Sclerodermatineae</taxon>
        <taxon>Sclerodermataceae</taxon>
        <taxon>Scleroderma</taxon>
    </lineage>
</organism>
<accession>A0A0C3AY67</accession>
<gene>
    <name evidence="2" type="ORF">SCLCIDRAFT_1160134</name>
</gene>
<dbReference type="Proteomes" id="UP000053989">
    <property type="component" value="Unassembled WGS sequence"/>
</dbReference>
<feature type="compositionally biased region" description="Acidic residues" evidence="1">
    <location>
        <begin position="44"/>
        <end position="56"/>
    </location>
</feature>
<feature type="compositionally biased region" description="Acidic residues" evidence="1">
    <location>
        <begin position="83"/>
        <end position="100"/>
    </location>
</feature>
<protein>
    <submittedName>
        <fullName evidence="2">Uncharacterized protein</fullName>
    </submittedName>
</protein>
<feature type="compositionally biased region" description="Acidic residues" evidence="1">
    <location>
        <begin position="22"/>
        <end position="37"/>
    </location>
</feature>
<reference evidence="3" key="2">
    <citation type="submission" date="2015-01" db="EMBL/GenBank/DDBJ databases">
        <title>Evolutionary Origins and Diversification of the Mycorrhizal Mutualists.</title>
        <authorList>
            <consortium name="DOE Joint Genome Institute"/>
            <consortium name="Mycorrhizal Genomics Consortium"/>
            <person name="Kohler A."/>
            <person name="Kuo A."/>
            <person name="Nagy L.G."/>
            <person name="Floudas D."/>
            <person name="Copeland A."/>
            <person name="Barry K.W."/>
            <person name="Cichocki N."/>
            <person name="Veneault-Fourrey C."/>
            <person name="LaButti K."/>
            <person name="Lindquist E.A."/>
            <person name="Lipzen A."/>
            <person name="Lundell T."/>
            <person name="Morin E."/>
            <person name="Murat C."/>
            <person name="Riley R."/>
            <person name="Ohm R."/>
            <person name="Sun H."/>
            <person name="Tunlid A."/>
            <person name="Henrissat B."/>
            <person name="Grigoriev I.V."/>
            <person name="Hibbett D.S."/>
            <person name="Martin F."/>
        </authorList>
    </citation>
    <scope>NUCLEOTIDE SEQUENCE [LARGE SCALE GENOMIC DNA]</scope>
    <source>
        <strain evidence="3">Foug A</strain>
    </source>
</reference>
<dbReference type="HOGENOM" id="CLU_1723420_0_0_1"/>
<proteinExistence type="predicted"/>
<feature type="region of interest" description="Disordered" evidence="1">
    <location>
        <begin position="1"/>
        <end position="152"/>
    </location>
</feature>
<feature type="compositionally biased region" description="Polar residues" evidence="1">
    <location>
        <begin position="115"/>
        <end position="125"/>
    </location>
</feature>
<evidence type="ECO:0000313" key="3">
    <source>
        <dbReference type="Proteomes" id="UP000053989"/>
    </source>
</evidence>
<dbReference type="EMBL" id="KN822005">
    <property type="protein sequence ID" value="KIM69927.1"/>
    <property type="molecule type" value="Genomic_DNA"/>
</dbReference>
<dbReference type="AlphaFoldDB" id="A0A0C3AY67"/>
<evidence type="ECO:0000256" key="1">
    <source>
        <dbReference type="SAM" id="MobiDB-lite"/>
    </source>
</evidence>
<keyword evidence="3" id="KW-1185">Reference proteome</keyword>
<feature type="compositionally biased region" description="Basic and acidic residues" evidence="1">
    <location>
        <begin position="128"/>
        <end position="152"/>
    </location>
</feature>
<name>A0A0C3AY67_9AGAM</name>
<evidence type="ECO:0000313" key="2">
    <source>
        <dbReference type="EMBL" id="KIM69927.1"/>
    </source>
</evidence>
<reference evidence="2 3" key="1">
    <citation type="submission" date="2014-04" db="EMBL/GenBank/DDBJ databases">
        <authorList>
            <consortium name="DOE Joint Genome Institute"/>
            <person name="Kuo A."/>
            <person name="Kohler A."/>
            <person name="Nagy L.G."/>
            <person name="Floudas D."/>
            <person name="Copeland A."/>
            <person name="Barry K.W."/>
            <person name="Cichocki N."/>
            <person name="Veneault-Fourrey C."/>
            <person name="LaButti K."/>
            <person name="Lindquist E.A."/>
            <person name="Lipzen A."/>
            <person name="Lundell T."/>
            <person name="Morin E."/>
            <person name="Murat C."/>
            <person name="Sun H."/>
            <person name="Tunlid A."/>
            <person name="Henrissat B."/>
            <person name="Grigoriev I.V."/>
            <person name="Hibbett D.S."/>
            <person name="Martin F."/>
            <person name="Nordberg H.P."/>
            <person name="Cantor M.N."/>
            <person name="Hua S.X."/>
        </authorList>
    </citation>
    <scope>NUCLEOTIDE SEQUENCE [LARGE SCALE GENOMIC DNA]</scope>
    <source>
        <strain evidence="2 3">Foug A</strain>
    </source>
</reference>